<gene>
    <name evidence="6" type="ORF">GCM10009117_23450</name>
</gene>
<evidence type="ECO:0000256" key="2">
    <source>
        <dbReference type="ARBA" id="ARBA00022801"/>
    </source>
</evidence>
<keyword evidence="2 4" id="KW-0378">Hydrolase</keyword>
<name>A0ABN1MJ60_9FLAO</name>
<evidence type="ECO:0000313" key="7">
    <source>
        <dbReference type="Proteomes" id="UP001500507"/>
    </source>
</evidence>
<feature type="active site" description="Charge relay system" evidence="4">
    <location>
        <position position="455"/>
    </location>
</feature>
<dbReference type="Proteomes" id="UP001500507">
    <property type="component" value="Unassembled WGS sequence"/>
</dbReference>
<evidence type="ECO:0000256" key="1">
    <source>
        <dbReference type="ARBA" id="ARBA00022670"/>
    </source>
</evidence>
<comment type="similarity">
    <text evidence="4">Belongs to the peptidase S8 family.</text>
</comment>
<keyword evidence="3 4" id="KW-0720">Serine protease</keyword>
<feature type="active site" description="Charge relay system" evidence="4">
    <location>
        <position position="283"/>
    </location>
</feature>
<dbReference type="Gene3D" id="3.40.50.200">
    <property type="entry name" value="Peptidase S8/S53 domain"/>
    <property type="match status" value="1"/>
</dbReference>
<feature type="domain" description="Peptidase S8/S53" evidence="5">
    <location>
        <begin position="223"/>
        <end position="501"/>
    </location>
</feature>
<keyword evidence="1 4" id="KW-0645">Protease</keyword>
<reference evidence="6 7" key="1">
    <citation type="journal article" date="2019" name="Int. J. Syst. Evol. Microbiol.">
        <title>The Global Catalogue of Microorganisms (GCM) 10K type strain sequencing project: providing services to taxonomists for standard genome sequencing and annotation.</title>
        <authorList>
            <consortium name="The Broad Institute Genomics Platform"/>
            <consortium name="The Broad Institute Genome Sequencing Center for Infectious Disease"/>
            <person name="Wu L."/>
            <person name="Ma J."/>
        </authorList>
    </citation>
    <scope>NUCLEOTIDE SEQUENCE [LARGE SCALE GENOMIC DNA]</scope>
    <source>
        <strain evidence="6 7">JCM 16082</strain>
    </source>
</reference>
<dbReference type="EMBL" id="BAAAFG010000016">
    <property type="protein sequence ID" value="GAA0873198.1"/>
    <property type="molecule type" value="Genomic_DNA"/>
</dbReference>
<dbReference type="PROSITE" id="PS51892">
    <property type="entry name" value="SUBTILASE"/>
    <property type="match status" value="1"/>
</dbReference>
<dbReference type="InterPro" id="IPR015500">
    <property type="entry name" value="Peptidase_S8_subtilisin-rel"/>
</dbReference>
<protein>
    <recommendedName>
        <fullName evidence="5">Peptidase S8/S53 domain-containing protein</fullName>
    </recommendedName>
</protein>
<dbReference type="PANTHER" id="PTHR42884">
    <property type="entry name" value="PROPROTEIN CONVERTASE SUBTILISIN/KEXIN-RELATED"/>
    <property type="match status" value="1"/>
</dbReference>
<dbReference type="PANTHER" id="PTHR42884:SF14">
    <property type="entry name" value="NEUROENDOCRINE CONVERTASE 1"/>
    <property type="match status" value="1"/>
</dbReference>
<evidence type="ECO:0000259" key="5">
    <source>
        <dbReference type="Pfam" id="PF00082"/>
    </source>
</evidence>
<dbReference type="SUPFAM" id="SSF52743">
    <property type="entry name" value="Subtilisin-like"/>
    <property type="match status" value="1"/>
</dbReference>
<comment type="caution">
    <text evidence="6">The sequence shown here is derived from an EMBL/GenBank/DDBJ whole genome shotgun (WGS) entry which is preliminary data.</text>
</comment>
<dbReference type="PROSITE" id="PS00136">
    <property type="entry name" value="SUBTILASE_ASP"/>
    <property type="match status" value="1"/>
</dbReference>
<keyword evidence="7" id="KW-1185">Reference proteome</keyword>
<feature type="active site" description="Charge relay system" evidence="4">
    <location>
        <position position="232"/>
    </location>
</feature>
<dbReference type="RefSeq" id="WP_343767886.1">
    <property type="nucleotide sequence ID" value="NZ_BAAAFG010000016.1"/>
</dbReference>
<dbReference type="PROSITE" id="PS51257">
    <property type="entry name" value="PROKAR_LIPOPROTEIN"/>
    <property type="match status" value="1"/>
</dbReference>
<accession>A0ABN1MJ60</accession>
<evidence type="ECO:0000313" key="6">
    <source>
        <dbReference type="EMBL" id="GAA0873198.1"/>
    </source>
</evidence>
<evidence type="ECO:0000256" key="4">
    <source>
        <dbReference type="PROSITE-ProRule" id="PRU01240"/>
    </source>
</evidence>
<dbReference type="InterPro" id="IPR023827">
    <property type="entry name" value="Peptidase_S8_Asp-AS"/>
</dbReference>
<proteinExistence type="inferred from homology"/>
<dbReference type="Pfam" id="PF00082">
    <property type="entry name" value="Peptidase_S8"/>
    <property type="match status" value="1"/>
</dbReference>
<evidence type="ECO:0000256" key="3">
    <source>
        <dbReference type="ARBA" id="ARBA00022825"/>
    </source>
</evidence>
<dbReference type="InterPro" id="IPR000209">
    <property type="entry name" value="Peptidase_S8/S53_dom"/>
</dbReference>
<dbReference type="InterPro" id="IPR036852">
    <property type="entry name" value="Peptidase_S8/S53_dom_sf"/>
</dbReference>
<dbReference type="PRINTS" id="PR00723">
    <property type="entry name" value="SUBTILISIN"/>
</dbReference>
<sequence>MKKIIISVIYCGLLFVSCSQEDFENDPQTSNEILDQSDLLNAQELLSIQEINDIIANEFKQNGSFDWQGASDQLLWSAAVQGGGLLTIGYGGEGEFAREGRSAEYDDLKASLLNIISSQDNRTATDVLVYEDEVLNYMDVQITSLSSIKTLRATDNIRYLDPSGYSFYQQPIDQTAQSRSSKGCSFDASVLNSADSRVISPNALVSWNFDEHNIEQAWSLSTGAGVTVGVIDTGLSPDQSKLNTSGINDGDSNGRSVEKYGTYIDSAWWWSNNLDGPNDRCGHGTNMASAIAAPRNDDFQPVGVAYNCNLVSYRGTADVVLDDYHERKGVSNALKALANRSDVKIISMSIGYPWSIGNVKDAVKYAYSKGKLIFAAGGTSTSATNWYGVIFPASMDEAVAVTGITDNGQYDRCDVCHSGSKIEFTIVMQRDGDDNRTGAVLGYNDGDNDYVGGSSVATATTAGIAALVWSRYPGWSRSQVLNRLRQSSDLYPNKDGSYGWGNIDAFQAVQ</sequence>
<organism evidence="6 7">
    <name type="scientific">Gangjinia marincola</name>
    <dbReference type="NCBI Taxonomy" id="578463"/>
    <lineage>
        <taxon>Bacteria</taxon>
        <taxon>Pseudomonadati</taxon>
        <taxon>Bacteroidota</taxon>
        <taxon>Flavobacteriia</taxon>
        <taxon>Flavobacteriales</taxon>
        <taxon>Flavobacteriaceae</taxon>
        <taxon>Gangjinia</taxon>
    </lineage>
</organism>
<dbReference type="CDD" id="cd00306">
    <property type="entry name" value="Peptidases_S8_S53"/>
    <property type="match status" value="1"/>
</dbReference>